<feature type="signal peptide" evidence="3">
    <location>
        <begin position="1"/>
        <end position="33"/>
    </location>
</feature>
<keyword evidence="1" id="KW-0165">Cleavage on pair of basic residues</keyword>
<evidence type="ECO:0000313" key="5">
    <source>
        <dbReference type="RefSeq" id="XP_016938813.1"/>
    </source>
</evidence>
<dbReference type="SUPFAM" id="SSF56994">
    <property type="entry name" value="Insulin-like"/>
    <property type="match status" value="1"/>
</dbReference>
<name>A0AB39ZLZ3_DROSZ</name>
<dbReference type="CTD" id="31220"/>
<dbReference type="InterPro" id="IPR036438">
    <property type="entry name" value="Insulin-like_sf"/>
</dbReference>
<sequence>MIPEVPTSRILLVLATLVAVMALISSWVPQVAGSPIAPAEWGKEQRRKMCSTELSDLIQEICASQGTVAHGDGKRRKRDVQNVADQCCKQGGCTFWELMQFCKG</sequence>
<feature type="chain" id="PRO_5044315027" evidence="3">
    <location>
        <begin position="34"/>
        <end position="104"/>
    </location>
</feature>
<dbReference type="GeneID" id="108016628"/>
<keyword evidence="2 3" id="KW-0732">Signal</keyword>
<gene>
    <name evidence="5" type="primary">Ilp6</name>
</gene>
<dbReference type="AlphaFoldDB" id="A0AB39ZLZ3"/>
<evidence type="ECO:0000313" key="4">
    <source>
        <dbReference type="Proteomes" id="UP001652628"/>
    </source>
</evidence>
<protein>
    <submittedName>
        <fullName evidence="5">Probable insulin-like peptide 6</fullName>
    </submittedName>
</protein>
<dbReference type="GO" id="GO:0005576">
    <property type="term" value="C:extracellular region"/>
    <property type="evidence" value="ECO:0007669"/>
    <property type="project" value="UniProtKB-ARBA"/>
</dbReference>
<keyword evidence="4" id="KW-1185">Reference proteome</keyword>
<reference evidence="5" key="1">
    <citation type="submission" date="2025-08" db="UniProtKB">
        <authorList>
            <consortium name="RefSeq"/>
        </authorList>
    </citation>
    <scope>IDENTIFICATION</scope>
</reference>
<dbReference type="Gene3D" id="1.10.100.10">
    <property type="entry name" value="Insulin-like"/>
    <property type="match status" value="1"/>
</dbReference>
<evidence type="ECO:0000256" key="1">
    <source>
        <dbReference type="ARBA" id="ARBA00022685"/>
    </source>
</evidence>
<dbReference type="Proteomes" id="UP001652628">
    <property type="component" value="Chromosome X"/>
</dbReference>
<evidence type="ECO:0000256" key="2">
    <source>
        <dbReference type="ARBA" id="ARBA00022729"/>
    </source>
</evidence>
<dbReference type="RefSeq" id="XP_016938813.1">
    <property type="nucleotide sequence ID" value="XM_017083324.4"/>
</dbReference>
<proteinExistence type="predicted"/>
<organism evidence="4 5">
    <name type="scientific">Drosophila suzukii</name>
    <name type="common">Spotted-wing drosophila fruit fly</name>
    <dbReference type="NCBI Taxonomy" id="28584"/>
    <lineage>
        <taxon>Eukaryota</taxon>
        <taxon>Metazoa</taxon>
        <taxon>Ecdysozoa</taxon>
        <taxon>Arthropoda</taxon>
        <taxon>Hexapoda</taxon>
        <taxon>Insecta</taxon>
        <taxon>Pterygota</taxon>
        <taxon>Neoptera</taxon>
        <taxon>Endopterygota</taxon>
        <taxon>Diptera</taxon>
        <taxon>Brachycera</taxon>
        <taxon>Muscomorpha</taxon>
        <taxon>Ephydroidea</taxon>
        <taxon>Drosophilidae</taxon>
        <taxon>Drosophila</taxon>
        <taxon>Sophophora</taxon>
    </lineage>
</organism>
<accession>A0AB39ZLZ3</accession>
<evidence type="ECO:0000256" key="3">
    <source>
        <dbReference type="SAM" id="SignalP"/>
    </source>
</evidence>